<dbReference type="InterPro" id="IPR013154">
    <property type="entry name" value="ADH-like_N"/>
</dbReference>
<keyword evidence="4" id="KW-0862">Zinc</keyword>
<dbReference type="Gene3D" id="3.40.50.720">
    <property type="entry name" value="NAD(P)-binding Rossmann-like Domain"/>
    <property type="match status" value="1"/>
</dbReference>
<name>A0AAV9VGK9_9PEZI</name>
<keyword evidence="6" id="KW-0520">NAD</keyword>
<keyword evidence="3" id="KW-0479">Metal-binding</keyword>
<evidence type="ECO:0000256" key="5">
    <source>
        <dbReference type="ARBA" id="ARBA00023002"/>
    </source>
</evidence>
<accession>A0AAV9VGK9</accession>
<sequence length="375" mass="39874">MSGLLERAKEKLHLANKDQDTAMSGTLPNTFRAAVVEKPGKGVAYGAKPEEVEPVKFTIKDVPLQPPRHGQVLVKVIASGICGSDVHILNGAVGAKFPHVSGHEIIGQVAAIPETEDHWKIGDRVGGGWHGGHCHFCKQCKRGKFTLCENEAVNGVTEWGGLAEYVLLRREALVAVPTDVDPATYAPILCAGVTVFNSLRNVGVKAGGIVAVAGVGGLGHLAVQYASKMGYKVIAIARDPSKRDETLKFGAAQYIDSSKDAVEELNKVGGADCIIVTANSGPLMTKLQAGLAKDGTLLTISLVGPASFDTNTLVTQRYTVRGWPSGSSIDSEEAIDFAKNFGVHCVVQKFSLDQIQEAYDIVDSGKIRYRSVVVM</sequence>
<dbReference type="AlphaFoldDB" id="A0AAV9VGK9"/>
<evidence type="ECO:0000256" key="6">
    <source>
        <dbReference type="ARBA" id="ARBA00023027"/>
    </source>
</evidence>
<dbReference type="PANTHER" id="PTHR42940:SF7">
    <property type="entry name" value="ALCOHOL DEHYDROGENASE-LIKE N-TERMINAL DOMAIN-CONTAINING PROTEIN"/>
    <property type="match status" value="1"/>
</dbReference>
<evidence type="ECO:0000256" key="3">
    <source>
        <dbReference type="ARBA" id="ARBA00022723"/>
    </source>
</evidence>
<dbReference type="SMART" id="SM00829">
    <property type="entry name" value="PKS_ER"/>
    <property type="match status" value="1"/>
</dbReference>
<dbReference type="InterPro" id="IPR011032">
    <property type="entry name" value="GroES-like_sf"/>
</dbReference>
<dbReference type="PANTHER" id="PTHR42940">
    <property type="entry name" value="ALCOHOL DEHYDROGENASE 1-RELATED"/>
    <property type="match status" value="1"/>
</dbReference>
<comment type="similarity">
    <text evidence="2">Belongs to the zinc-containing alcohol dehydrogenase family.</text>
</comment>
<dbReference type="GO" id="GO:0046872">
    <property type="term" value="F:metal ion binding"/>
    <property type="evidence" value="ECO:0007669"/>
    <property type="project" value="UniProtKB-KW"/>
</dbReference>
<evidence type="ECO:0000256" key="4">
    <source>
        <dbReference type="ARBA" id="ARBA00022833"/>
    </source>
</evidence>
<protein>
    <recommendedName>
        <fullName evidence="7">Enoyl reductase (ER) domain-containing protein</fullName>
    </recommendedName>
</protein>
<feature type="domain" description="Enoyl reductase (ER)" evidence="7">
    <location>
        <begin position="50"/>
        <end position="373"/>
    </location>
</feature>
<evidence type="ECO:0000256" key="2">
    <source>
        <dbReference type="ARBA" id="ARBA00008072"/>
    </source>
</evidence>
<dbReference type="SUPFAM" id="SSF50129">
    <property type="entry name" value="GroES-like"/>
    <property type="match status" value="1"/>
</dbReference>
<evidence type="ECO:0000259" key="7">
    <source>
        <dbReference type="SMART" id="SM00829"/>
    </source>
</evidence>
<dbReference type="Gene3D" id="3.90.180.10">
    <property type="entry name" value="Medium-chain alcohol dehydrogenases, catalytic domain"/>
    <property type="match status" value="1"/>
</dbReference>
<dbReference type="SUPFAM" id="SSF51735">
    <property type="entry name" value="NAD(P)-binding Rossmann-fold domains"/>
    <property type="match status" value="1"/>
</dbReference>
<keyword evidence="5" id="KW-0560">Oxidoreductase</keyword>
<evidence type="ECO:0000313" key="9">
    <source>
        <dbReference type="Proteomes" id="UP001375240"/>
    </source>
</evidence>
<dbReference type="Pfam" id="PF08240">
    <property type="entry name" value="ADH_N"/>
    <property type="match status" value="1"/>
</dbReference>
<evidence type="ECO:0000313" key="8">
    <source>
        <dbReference type="EMBL" id="KAK6360036.1"/>
    </source>
</evidence>
<dbReference type="GO" id="GO:0005737">
    <property type="term" value="C:cytoplasm"/>
    <property type="evidence" value="ECO:0007669"/>
    <property type="project" value="TreeGrafter"/>
</dbReference>
<dbReference type="InterPro" id="IPR020843">
    <property type="entry name" value="ER"/>
</dbReference>
<keyword evidence="9" id="KW-1185">Reference proteome</keyword>
<dbReference type="GO" id="GO:0004022">
    <property type="term" value="F:alcohol dehydrogenase (NAD+) activity"/>
    <property type="evidence" value="ECO:0007669"/>
    <property type="project" value="TreeGrafter"/>
</dbReference>
<proteinExistence type="inferred from homology"/>
<comment type="caution">
    <text evidence="8">The sequence shown here is derived from an EMBL/GenBank/DDBJ whole genome shotgun (WGS) entry which is preliminary data.</text>
</comment>
<organism evidence="8 9">
    <name type="scientific">Orbilia brochopaga</name>
    <dbReference type="NCBI Taxonomy" id="3140254"/>
    <lineage>
        <taxon>Eukaryota</taxon>
        <taxon>Fungi</taxon>
        <taxon>Dikarya</taxon>
        <taxon>Ascomycota</taxon>
        <taxon>Pezizomycotina</taxon>
        <taxon>Orbiliomycetes</taxon>
        <taxon>Orbiliales</taxon>
        <taxon>Orbiliaceae</taxon>
        <taxon>Orbilia</taxon>
    </lineage>
</organism>
<dbReference type="Pfam" id="PF00107">
    <property type="entry name" value="ADH_zinc_N"/>
    <property type="match status" value="1"/>
</dbReference>
<dbReference type="InterPro" id="IPR013149">
    <property type="entry name" value="ADH-like_C"/>
</dbReference>
<dbReference type="Proteomes" id="UP001375240">
    <property type="component" value="Unassembled WGS sequence"/>
</dbReference>
<reference evidence="8 9" key="1">
    <citation type="submission" date="2019-10" db="EMBL/GenBank/DDBJ databases">
        <authorList>
            <person name="Palmer J.M."/>
        </authorList>
    </citation>
    <scope>NUCLEOTIDE SEQUENCE [LARGE SCALE GENOMIC DNA]</scope>
    <source>
        <strain evidence="8 9">TWF696</strain>
    </source>
</reference>
<dbReference type="FunFam" id="3.40.50.720:FF:000039">
    <property type="entry name" value="Alcohol dehydrogenase AdhP"/>
    <property type="match status" value="1"/>
</dbReference>
<gene>
    <name evidence="8" type="ORF">TWF696_001155</name>
</gene>
<dbReference type="InterPro" id="IPR036291">
    <property type="entry name" value="NAD(P)-bd_dom_sf"/>
</dbReference>
<evidence type="ECO:0000256" key="1">
    <source>
        <dbReference type="ARBA" id="ARBA00001947"/>
    </source>
</evidence>
<dbReference type="EMBL" id="JAVHNQ010000001">
    <property type="protein sequence ID" value="KAK6360036.1"/>
    <property type="molecule type" value="Genomic_DNA"/>
</dbReference>
<comment type="cofactor">
    <cofactor evidence="1">
        <name>Zn(2+)</name>
        <dbReference type="ChEBI" id="CHEBI:29105"/>
    </cofactor>
</comment>